<keyword evidence="2" id="KW-0325">Glycoprotein</keyword>
<dbReference type="InterPro" id="IPR052063">
    <property type="entry name" value="Polysaccharide_Lyase_1"/>
</dbReference>
<organism evidence="4 5">
    <name type="scientific">Arthrospiribacter ruber</name>
    <dbReference type="NCBI Taxonomy" id="2487934"/>
    <lineage>
        <taxon>Bacteria</taxon>
        <taxon>Pseudomonadati</taxon>
        <taxon>Bacteroidota</taxon>
        <taxon>Cytophagia</taxon>
        <taxon>Cytophagales</taxon>
        <taxon>Cyclobacteriaceae</taxon>
        <taxon>Arthrospiribacter</taxon>
    </lineage>
</organism>
<keyword evidence="4" id="KW-0456">Lyase</keyword>
<evidence type="ECO:0000256" key="3">
    <source>
        <dbReference type="SAM" id="SignalP"/>
    </source>
</evidence>
<dbReference type="PANTHER" id="PTHR42970">
    <property type="entry name" value="PECTATE LYASE C-RELATED"/>
    <property type="match status" value="1"/>
</dbReference>
<feature type="signal peptide" evidence="3">
    <location>
        <begin position="1"/>
        <end position="22"/>
    </location>
</feature>
<comment type="caution">
    <text evidence="4">The sequence shown here is derived from an EMBL/GenBank/DDBJ whole genome shotgun (WGS) entry which is preliminary data.</text>
</comment>
<evidence type="ECO:0000313" key="5">
    <source>
        <dbReference type="Proteomes" id="UP000727490"/>
    </source>
</evidence>
<keyword evidence="5" id="KW-1185">Reference proteome</keyword>
<dbReference type="RefSeq" id="WP_219286147.1">
    <property type="nucleotide sequence ID" value="NZ_RPHB01000001.1"/>
</dbReference>
<feature type="chain" id="PRO_5037720447" evidence="3">
    <location>
        <begin position="23"/>
        <end position="448"/>
    </location>
</feature>
<accession>A0A951ITK1</accession>
<dbReference type="GO" id="GO:0016829">
    <property type="term" value="F:lyase activity"/>
    <property type="evidence" value="ECO:0007669"/>
    <property type="project" value="UniProtKB-KW"/>
</dbReference>
<evidence type="ECO:0000256" key="1">
    <source>
        <dbReference type="ARBA" id="ARBA00022723"/>
    </source>
</evidence>
<evidence type="ECO:0000256" key="2">
    <source>
        <dbReference type="ARBA" id="ARBA00023180"/>
    </source>
</evidence>
<keyword evidence="1" id="KW-0479">Metal-binding</keyword>
<reference evidence="4 5" key="1">
    <citation type="journal article" date="2020" name="Syst. Appl. Microbiol.">
        <title>Arthrospiribacter ruber gen. nov., sp. nov., a novel bacterium isolated from Arthrospira cultures.</title>
        <authorList>
            <person name="Waleron M."/>
            <person name="Misztak A."/>
            <person name="Waleron M.M."/>
            <person name="Furmaniak M."/>
            <person name="Mrozik A."/>
            <person name="Waleron K."/>
        </authorList>
    </citation>
    <scope>NUCLEOTIDE SEQUENCE [LARGE SCALE GENOMIC DNA]</scope>
    <source>
        <strain evidence="4 5">DPMB0001</strain>
    </source>
</reference>
<protein>
    <submittedName>
        <fullName evidence="4">Pectate lyase</fullName>
    </submittedName>
</protein>
<proteinExistence type="predicted"/>
<dbReference type="PANTHER" id="PTHR42970:SF1">
    <property type="entry name" value="PECTATE LYASE C-RELATED"/>
    <property type="match status" value="1"/>
</dbReference>
<dbReference type="AlphaFoldDB" id="A0A951ITK1"/>
<gene>
    <name evidence="4" type="ORF">EGN73_00830</name>
</gene>
<name>A0A951ITK1_9BACT</name>
<dbReference type="EMBL" id="RPHB01000001">
    <property type="protein sequence ID" value="MBW3466357.1"/>
    <property type="molecule type" value="Genomic_DNA"/>
</dbReference>
<evidence type="ECO:0000313" key="4">
    <source>
        <dbReference type="EMBL" id="MBW3466357.1"/>
    </source>
</evidence>
<sequence length="448" mass="50196">MKRFFFLAILLKLSFTSIFSQSDQRPLAFPTADGFGKYTSGGRGGKVFTVSNLNDSGKGSLREALEASGRRTVVFSVSGNIELDRRIVITNGNLTIAGQSAPGDGITIQNHPVLVRASNVIIRYIRIRLGDLSKREYDAFAGTKQKNIIIDHCSVSWGNDEVASFYDNENFTMQWCMITEALHHSYHGDGPHGYGGIFGGKKASFHHNLIAHHFARLPRFNGARYHRQPNKEIVDFRNNVIYNWVNFTMHGGEQGNHNIVNNYFKFGPATQNEHKHRILRVLEPKGKFYIDGNYIFGDHNASNNNWLGGNWEGPVRGENIREARATSPFLFEIEQTKTAEEAYEDVLKFSGASYCRDQIDSRITYEVREGTATYGNNGIIDSQTDVGGWPTLRKENALKDSDGDGIPDEWELSNGLDPNDPSDGAKVAENSFYTNLEIYLNSLVSHIP</sequence>
<dbReference type="Proteomes" id="UP000727490">
    <property type="component" value="Unassembled WGS sequence"/>
</dbReference>
<keyword evidence="3" id="KW-0732">Signal</keyword>
<dbReference type="GO" id="GO:0046872">
    <property type="term" value="F:metal ion binding"/>
    <property type="evidence" value="ECO:0007669"/>
    <property type="project" value="UniProtKB-KW"/>
</dbReference>